<reference evidence="1" key="1">
    <citation type="submission" date="2014-11" db="EMBL/GenBank/DDBJ databases">
        <authorList>
            <person name="Amaro Gonzalez C."/>
        </authorList>
    </citation>
    <scope>NUCLEOTIDE SEQUENCE</scope>
</reference>
<protein>
    <submittedName>
        <fullName evidence="1">Uncharacterized protein</fullName>
    </submittedName>
</protein>
<evidence type="ECO:0000313" key="1">
    <source>
        <dbReference type="EMBL" id="JAH57233.1"/>
    </source>
</evidence>
<sequence length="42" mass="5048">MHTQRIRFQIKTSLIEHDLLLYSNFAITYVNKVQFSSPICQY</sequence>
<accession>A0A0E9TWY6</accession>
<proteinExistence type="predicted"/>
<dbReference type="AlphaFoldDB" id="A0A0E9TWY6"/>
<organism evidence="1">
    <name type="scientific">Anguilla anguilla</name>
    <name type="common">European freshwater eel</name>
    <name type="synonym">Muraena anguilla</name>
    <dbReference type="NCBI Taxonomy" id="7936"/>
    <lineage>
        <taxon>Eukaryota</taxon>
        <taxon>Metazoa</taxon>
        <taxon>Chordata</taxon>
        <taxon>Craniata</taxon>
        <taxon>Vertebrata</taxon>
        <taxon>Euteleostomi</taxon>
        <taxon>Actinopterygii</taxon>
        <taxon>Neopterygii</taxon>
        <taxon>Teleostei</taxon>
        <taxon>Anguilliformes</taxon>
        <taxon>Anguillidae</taxon>
        <taxon>Anguilla</taxon>
    </lineage>
</organism>
<reference evidence="1" key="2">
    <citation type="journal article" date="2015" name="Fish Shellfish Immunol.">
        <title>Early steps in the European eel (Anguilla anguilla)-Vibrio vulnificus interaction in the gills: Role of the RtxA13 toxin.</title>
        <authorList>
            <person name="Callol A."/>
            <person name="Pajuelo D."/>
            <person name="Ebbesson L."/>
            <person name="Teles M."/>
            <person name="MacKenzie S."/>
            <person name="Amaro C."/>
        </authorList>
    </citation>
    <scope>NUCLEOTIDE SEQUENCE</scope>
</reference>
<name>A0A0E9TWY6_ANGAN</name>
<dbReference type="EMBL" id="GBXM01051344">
    <property type="protein sequence ID" value="JAH57233.1"/>
    <property type="molecule type" value="Transcribed_RNA"/>
</dbReference>